<evidence type="ECO:0000313" key="3">
    <source>
        <dbReference type="Proteomes" id="UP001374803"/>
    </source>
</evidence>
<evidence type="ECO:0000313" key="2">
    <source>
        <dbReference type="EMBL" id="WXB01198.1"/>
    </source>
</evidence>
<accession>A0ABZ2KTY7</accession>
<evidence type="ECO:0008006" key="4">
    <source>
        <dbReference type="Google" id="ProtNLM"/>
    </source>
</evidence>
<proteinExistence type="predicted"/>
<reference evidence="2" key="1">
    <citation type="submission" date="2021-12" db="EMBL/GenBank/DDBJ databases">
        <title>Discovery of the Pendulisporaceae a myxobacterial family with distinct sporulation behavior and unique specialized metabolism.</title>
        <authorList>
            <person name="Garcia R."/>
            <person name="Popoff A."/>
            <person name="Bader C.D."/>
            <person name="Loehr J."/>
            <person name="Walesch S."/>
            <person name="Walt C."/>
            <person name="Boldt J."/>
            <person name="Bunk B."/>
            <person name="Haeckl F.J.F.P.J."/>
            <person name="Gunesch A.P."/>
            <person name="Birkelbach J."/>
            <person name="Nuebel U."/>
            <person name="Pietschmann T."/>
            <person name="Bach T."/>
            <person name="Mueller R."/>
        </authorList>
    </citation>
    <scope>NUCLEOTIDE SEQUENCE</scope>
    <source>
        <strain evidence="2">MSr11367</strain>
    </source>
</reference>
<evidence type="ECO:0000256" key="1">
    <source>
        <dbReference type="SAM" id="SignalP"/>
    </source>
</evidence>
<keyword evidence="1" id="KW-0732">Signal</keyword>
<feature type="chain" id="PRO_5046567515" description="Cytochrome c domain-containing protein" evidence="1">
    <location>
        <begin position="29"/>
        <end position="403"/>
    </location>
</feature>
<protein>
    <recommendedName>
        <fullName evidence="4">Cytochrome c domain-containing protein</fullName>
    </recommendedName>
</protein>
<dbReference type="EMBL" id="CP089983">
    <property type="protein sequence ID" value="WXB01198.1"/>
    <property type="molecule type" value="Genomic_DNA"/>
</dbReference>
<dbReference type="RefSeq" id="WP_394830808.1">
    <property type="nucleotide sequence ID" value="NZ_CP089929.1"/>
</dbReference>
<keyword evidence="3" id="KW-1185">Reference proteome</keyword>
<dbReference type="Proteomes" id="UP001374803">
    <property type="component" value="Chromosome"/>
</dbReference>
<sequence>MQSVAPTGLDISVLLVCAAMLAACSSNSDSKTNNACEGISVNELKELVVIDEAVLSDGRAKNGTTGAWSFRHAVQNMTPQDMDAGEFVRDWLIHWVSERDFNGYPLDRPNEDRVLGMNVHLLCPWLKGSPENACNEDCSTCSGQKLDLARAPFRLIGITNRMDVREQRPNVVNGEGRFVYALTDGPADDPASKPQPMTVIFEYALPAVRSAGEWAKAWHALGQFASFDEGYRAALQSVTDAFSLRGAHPEGMAGSALGQVRTNEAILNWIWQLREFGLSSDGTLRLRPIWNTPAERLNGSALLRDFVLSNADAIRANAYEVPVSMRGGSADSFRFAWNIPGVDAATSKAFTEGTCNGCHSTNPTVDTAFHISPFREGPSRLSRHLVEDLKLRTASLRRALCTD</sequence>
<gene>
    <name evidence="2" type="ORF">LVJ94_30295</name>
</gene>
<organism evidence="2 3">
    <name type="scientific">Pendulispora rubella</name>
    <dbReference type="NCBI Taxonomy" id="2741070"/>
    <lineage>
        <taxon>Bacteria</taxon>
        <taxon>Pseudomonadati</taxon>
        <taxon>Myxococcota</taxon>
        <taxon>Myxococcia</taxon>
        <taxon>Myxococcales</taxon>
        <taxon>Sorangiineae</taxon>
        <taxon>Pendulisporaceae</taxon>
        <taxon>Pendulispora</taxon>
    </lineage>
</organism>
<name>A0ABZ2KTY7_9BACT</name>
<feature type="signal peptide" evidence="1">
    <location>
        <begin position="1"/>
        <end position="28"/>
    </location>
</feature>